<feature type="non-terminal residue" evidence="2">
    <location>
        <position position="1"/>
    </location>
</feature>
<evidence type="ECO:0000313" key="3">
    <source>
        <dbReference type="Proteomes" id="UP001152484"/>
    </source>
</evidence>
<organism evidence="2 3">
    <name type="scientific">Cuscuta europaea</name>
    <name type="common">European dodder</name>
    <dbReference type="NCBI Taxonomy" id="41803"/>
    <lineage>
        <taxon>Eukaryota</taxon>
        <taxon>Viridiplantae</taxon>
        <taxon>Streptophyta</taxon>
        <taxon>Embryophyta</taxon>
        <taxon>Tracheophyta</taxon>
        <taxon>Spermatophyta</taxon>
        <taxon>Magnoliopsida</taxon>
        <taxon>eudicotyledons</taxon>
        <taxon>Gunneridae</taxon>
        <taxon>Pentapetalae</taxon>
        <taxon>asterids</taxon>
        <taxon>lamiids</taxon>
        <taxon>Solanales</taxon>
        <taxon>Convolvulaceae</taxon>
        <taxon>Cuscuteae</taxon>
        <taxon>Cuscuta</taxon>
        <taxon>Cuscuta subgen. Cuscuta</taxon>
    </lineage>
</organism>
<comment type="caution">
    <text evidence="2">The sequence shown here is derived from an EMBL/GenBank/DDBJ whole genome shotgun (WGS) entry which is preliminary data.</text>
</comment>
<proteinExistence type="predicted"/>
<gene>
    <name evidence="2" type="ORF">CEURO_LOCUS144</name>
</gene>
<name>A0A9P0YGC8_CUSEU</name>
<evidence type="ECO:0000256" key="1">
    <source>
        <dbReference type="SAM" id="MobiDB-lite"/>
    </source>
</evidence>
<dbReference type="AlphaFoldDB" id="A0A9P0YGC8"/>
<keyword evidence="3" id="KW-1185">Reference proteome</keyword>
<sequence length="104" mass="11223">MAAPLIVIDDQPSADSPAIDTPMAQTNLPPENLPREIIQLSLAPGASVLHGLAEPMSFLRGITSMMDKHALSTYDDDALESKALRSSLAACITLGEQARRHEEW</sequence>
<reference evidence="2" key="1">
    <citation type="submission" date="2022-07" db="EMBL/GenBank/DDBJ databases">
        <authorList>
            <person name="Macas J."/>
            <person name="Novak P."/>
            <person name="Neumann P."/>
        </authorList>
    </citation>
    <scope>NUCLEOTIDE SEQUENCE</scope>
</reference>
<feature type="region of interest" description="Disordered" evidence="1">
    <location>
        <begin position="11"/>
        <end position="30"/>
    </location>
</feature>
<accession>A0A9P0YGC8</accession>
<dbReference type="Proteomes" id="UP001152484">
    <property type="component" value="Unassembled WGS sequence"/>
</dbReference>
<dbReference type="EMBL" id="CAMAPE010000001">
    <property type="protein sequence ID" value="CAH9050935.1"/>
    <property type="molecule type" value="Genomic_DNA"/>
</dbReference>
<protein>
    <submittedName>
        <fullName evidence="2">Uncharacterized protein</fullName>
    </submittedName>
</protein>
<evidence type="ECO:0000313" key="2">
    <source>
        <dbReference type="EMBL" id="CAH9050935.1"/>
    </source>
</evidence>